<dbReference type="Proteomes" id="UP001372834">
    <property type="component" value="Unassembled WGS sequence"/>
</dbReference>
<feature type="compositionally biased region" description="Basic and acidic residues" evidence="6">
    <location>
        <begin position="1367"/>
        <end position="1378"/>
    </location>
</feature>
<keyword evidence="2" id="KW-0808">Transferase</keyword>
<feature type="region of interest" description="Disordered" evidence="6">
    <location>
        <begin position="352"/>
        <end position="422"/>
    </location>
</feature>
<feature type="compositionally biased region" description="Acidic residues" evidence="6">
    <location>
        <begin position="412"/>
        <end position="422"/>
    </location>
</feature>
<evidence type="ECO:0000313" key="8">
    <source>
        <dbReference type="EMBL" id="KAK6643809.1"/>
    </source>
</evidence>
<dbReference type="InterPro" id="IPR042024">
    <property type="entry name" value="D-XK_euk"/>
</dbReference>
<dbReference type="Gene3D" id="1.10.238.10">
    <property type="entry name" value="EF-hand"/>
    <property type="match status" value="2"/>
</dbReference>
<gene>
    <name evidence="8" type="ORF">RUM43_000072</name>
</gene>
<evidence type="ECO:0000256" key="4">
    <source>
        <dbReference type="ARBA" id="ARBA00022777"/>
    </source>
</evidence>
<dbReference type="InterPro" id="IPR018485">
    <property type="entry name" value="FGGY_C"/>
</dbReference>
<feature type="compositionally biased region" description="Polar residues" evidence="6">
    <location>
        <begin position="709"/>
        <end position="722"/>
    </location>
</feature>
<feature type="compositionally biased region" description="Polar residues" evidence="6">
    <location>
        <begin position="1072"/>
        <end position="1085"/>
    </location>
</feature>
<evidence type="ECO:0000256" key="3">
    <source>
        <dbReference type="ARBA" id="ARBA00022737"/>
    </source>
</evidence>
<dbReference type="FunFam" id="3.30.420.40:FF:000118">
    <property type="entry name" value="Xylulose kinase 2"/>
    <property type="match status" value="1"/>
</dbReference>
<dbReference type="InterPro" id="IPR011992">
    <property type="entry name" value="EF-hand-dom_pair"/>
</dbReference>
<keyword evidence="3" id="KW-0677">Repeat</keyword>
<evidence type="ECO:0000256" key="6">
    <source>
        <dbReference type="SAM" id="MobiDB-lite"/>
    </source>
</evidence>
<dbReference type="PROSITE" id="PS50222">
    <property type="entry name" value="EF_HAND_2"/>
    <property type="match status" value="1"/>
</dbReference>
<evidence type="ECO:0000256" key="2">
    <source>
        <dbReference type="ARBA" id="ARBA00022679"/>
    </source>
</evidence>
<dbReference type="FunFam" id="1.10.238.10:FF:000178">
    <property type="entry name" value="Calmodulin-2 A"/>
    <property type="match status" value="1"/>
</dbReference>
<dbReference type="GO" id="GO:0005829">
    <property type="term" value="C:cytosol"/>
    <property type="evidence" value="ECO:0007669"/>
    <property type="project" value="TreeGrafter"/>
</dbReference>
<dbReference type="SUPFAM" id="SSF53067">
    <property type="entry name" value="Actin-like ATPase domain"/>
    <property type="match status" value="2"/>
</dbReference>
<dbReference type="CDD" id="cd07776">
    <property type="entry name" value="ASKHA_NBD_FGGY_SpXK-like"/>
    <property type="match status" value="1"/>
</dbReference>
<feature type="region of interest" description="Disordered" evidence="6">
    <location>
        <begin position="654"/>
        <end position="746"/>
    </location>
</feature>
<feature type="compositionally biased region" description="Basic and acidic residues" evidence="6">
    <location>
        <begin position="358"/>
        <end position="389"/>
    </location>
</feature>
<feature type="coiled-coil region" evidence="5">
    <location>
        <begin position="278"/>
        <end position="305"/>
    </location>
</feature>
<evidence type="ECO:0000259" key="7">
    <source>
        <dbReference type="PROSITE" id="PS50222"/>
    </source>
</evidence>
<feature type="compositionally biased region" description="Polar residues" evidence="6">
    <location>
        <begin position="663"/>
        <end position="679"/>
    </location>
</feature>
<feature type="region of interest" description="Disordered" evidence="6">
    <location>
        <begin position="1049"/>
        <end position="1097"/>
    </location>
</feature>
<organism evidence="8 9">
    <name type="scientific">Polyplax serrata</name>
    <name type="common">Common mouse louse</name>
    <dbReference type="NCBI Taxonomy" id="468196"/>
    <lineage>
        <taxon>Eukaryota</taxon>
        <taxon>Metazoa</taxon>
        <taxon>Ecdysozoa</taxon>
        <taxon>Arthropoda</taxon>
        <taxon>Hexapoda</taxon>
        <taxon>Insecta</taxon>
        <taxon>Pterygota</taxon>
        <taxon>Neoptera</taxon>
        <taxon>Paraneoptera</taxon>
        <taxon>Psocodea</taxon>
        <taxon>Troctomorpha</taxon>
        <taxon>Phthiraptera</taxon>
        <taxon>Anoplura</taxon>
        <taxon>Polyplacidae</taxon>
        <taxon>Polyplax</taxon>
    </lineage>
</organism>
<dbReference type="GO" id="GO:0004856">
    <property type="term" value="F:D-xylulokinase activity"/>
    <property type="evidence" value="ECO:0007669"/>
    <property type="project" value="InterPro"/>
</dbReference>
<evidence type="ECO:0000256" key="1">
    <source>
        <dbReference type="ARBA" id="ARBA00009156"/>
    </source>
</evidence>
<comment type="similarity">
    <text evidence="1">Belongs to the FGGY kinase family.</text>
</comment>
<evidence type="ECO:0000313" key="9">
    <source>
        <dbReference type="Proteomes" id="UP001372834"/>
    </source>
</evidence>
<dbReference type="GO" id="GO:0043226">
    <property type="term" value="C:organelle"/>
    <property type="evidence" value="ECO:0007669"/>
    <property type="project" value="UniProtKB-ARBA"/>
</dbReference>
<feature type="region of interest" description="Disordered" evidence="6">
    <location>
        <begin position="1391"/>
        <end position="1410"/>
    </location>
</feature>
<comment type="caution">
    <text evidence="8">The sequence shown here is derived from an EMBL/GenBank/DDBJ whole genome shotgun (WGS) entry which is preliminary data.</text>
</comment>
<dbReference type="InterPro" id="IPR043129">
    <property type="entry name" value="ATPase_NBD"/>
</dbReference>
<keyword evidence="5" id="KW-0175">Coiled coil</keyword>
<feature type="compositionally biased region" description="Basic and acidic residues" evidence="6">
    <location>
        <begin position="1448"/>
        <end position="1466"/>
    </location>
</feature>
<dbReference type="InterPro" id="IPR018484">
    <property type="entry name" value="FGGY_N"/>
</dbReference>
<dbReference type="Gene3D" id="3.30.420.40">
    <property type="match status" value="2"/>
</dbReference>
<dbReference type="PANTHER" id="PTHR10196">
    <property type="entry name" value="SUGAR KINASE"/>
    <property type="match status" value="1"/>
</dbReference>
<evidence type="ECO:0000256" key="5">
    <source>
        <dbReference type="SAM" id="Coils"/>
    </source>
</evidence>
<dbReference type="PANTHER" id="PTHR10196:SF57">
    <property type="entry name" value="XYLULOSE KINASE"/>
    <property type="match status" value="1"/>
</dbReference>
<dbReference type="Pfam" id="PF02782">
    <property type="entry name" value="FGGY_C"/>
    <property type="match status" value="1"/>
</dbReference>
<dbReference type="EMBL" id="JAWJWE010000001">
    <property type="protein sequence ID" value="KAK6643809.1"/>
    <property type="molecule type" value="Genomic_DNA"/>
</dbReference>
<dbReference type="GO" id="GO:0042732">
    <property type="term" value="P:D-xylose metabolic process"/>
    <property type="evidence" value="ECO:0007669"/>
    <property type="project" value="InterPro"/>
</dbReference>
<dbReference type="GO" id="GO:0005509">
    <property type="term" value="F:calcium ion binding"/>
    <property type="evidence" value="ECO:0007669"/>
    <property type="project" value="InterPro"/>
</dbReference>
<protein>
    <recommendedName>
        <fullName evidence="7">EF-hand domain-containing protein</fullName>
    </recommendedName>
</protein>
<accession>A0AAN8XMX5</accession>
<dbReference type="InterPro" id="IPR002048">
    <property type="entry name" value="EF_hand_dom"/>
</dbReference>
<proteinExistence type="inferred from homology"/>
<feature type="region of interest" description="Disordered" evidence="6">
    <location>
        <begin position="1445"/>
        <end position="1466"/>
    </location>
</feature>
<dbReference type="Pfam" id="PF00370">
    <property type="entry name" value="FGGY_N"/>
    <property type="match status" value="1"/>
</dbReference>
<dbReference type="SUPFAM" id="SSF47473">
    <property type="entry name" value="EF-hand"/>
    <property type="match status" value="1"/>
</dbReference>
<sequence length="2161" mass="241773">MSNCMTIADEAIDQKEISLDITAKGVVEFILEEAVVAALRFVDKGCSRIGDFNITEDFCQQFDQIPAFSKDFDLNAGNQNIPSGTNQELKLDSGESIDRSISLLTARENLELILDTFIKPKEERLKSLNESKVIKEDILANNELRIENGQIRLEKTGLDEPVKYHFDTSRLNYLEREDVIRDEKIEIEYFTKGKKGKIYVPYTSGTVDFEVSNCTEEGNNEVVTAEGLEGLTAEPVENTFAKCTTEELRQLNTDPVSLIQFDKILSEASIDPNMPRACAFAEEDVNKMTKEIEEINLNLNHLTVDAFPVFHRSEGKGDADLESQSVNFEISSRNKNMASKILESSYQSKCLSAGSSKETFEERDTMGNKNDSPSKKDYSLRLEETREPDPVSTVQVDNKKRQSSATIFDNNIPEEDEKDETLEPDSIERHDVKPEYGASGGETLTEAFLSRKNSTTNENVSESIREDGAEMRNDHLCQRQTFPDLITPPELCILLEKTNAYHEKIYTASDKNINENENQEIVISPSDKFDGKLKRSQSGGRETETAVREGRLCSGKGIYNLKGSQSANNAGDNGQIPQTANNLTWIKTDNPNDGFFSLEKEVETSLTESNSFLENNNRSNFLGSEVLTKMSLFSSKGGKDEVIEVEKISDLSDRGVSLLPNDPLSTTGEFSQPESTQESIPVPAHGSEKQIGNRSSGEPAAKEDKRNDVTTGTEEATTSQSDTFEENKKEENNSPNSMDDSHQTSTCRNYLLQSKKKYLVAKFSQSKTGIQVEPVLTNSKESDIDYVENVIQIIEPGESSNEDDCESISFSLLNEIVAEEHTSKSALLPIPAESAENVNLELEEQDPKRKVYSGMTTIGPIKNVDHDPKDLTLSNVDYGKMTQVTSSSGQCLPLRSPSFFEITNGESDDDVTMVVEGEPVQVGSIVNRDIASLTKVQKVREVMSYHPKPEEDFEEDSTLNRPRLDLKDVESMTDERYKVPDVNIPLLSFEVGDNNLEVNKELVESMHLMLNGTCFNDAEYYPNECATDEFNKQIDNSNLVMSVQNSNHEQIDKETFSNQKLRHSANRRVSSEETTSTENGNNKEQAQGLEKKSQFDDISKNQKYGTLGSVLRKASSRFNRKDSDIFLRTSKSLPRDTSKLMASESIKSILEDCHSSATNLLQKSRSLLKNTQTMLKSLSHSRFASETFPDSPTTLDQHKFSPSESDVRNVVEKKVLPFLRKEDFVKVKNIAKKQIERTLKIKSNSAAGSESIESLNKKDEENRLIDRTDNLKKLLPKSPLVYKSQFVRSQLNIQQGGSRNSDLNVCELKENFQSQQESLAKKSSISLASANSFEEEHVIVQFEPQKSVGKLHQLGKKETQLAVNAGEHGRREEEKQTEDIQPEFIVLETVRGLPTPDSGSPRSPITEEKSVKKIFPQKTKDNNQVIENKSNVDLLSTDVYVESLKPPELQERKPPDVDQTDSEKKVKYNKRKKLTARLRNFWCSTFGRMKTSSDKEANFAFSIYDLDGSGTVDAFYLGDVLRGLNLNPTNATIEKLGGTKKKGEKTMKIDEFLPIFSQCKKDKDHGGFEDFLECLKLYDKQENGMMLGAELSHTLLALGERLTDAECEEVMKDCSPPEDDEGFIAYEVSAKVSTKTMTNYLGLDFSTQKLKAVVVDSKLNVIHESAVVFDRQLPEFRTQGGVVKGEKGAMTVPVTLWIKAVDLLFDQMKLDGVDFSVIKALSGAAQQHGSVYWQNNGKAKLKNLDSSQFLFQQLQGCFSLKESPVWMDSSTSTYCLLMEDSVGGAEKMAEITGSRAFERFTGSQIAKFADQRPSTYDLTERISLISSFACSLFIGDYAAIDYADASGMNLMDIRTKKWDPACVKATKAPNLEEKLGSPMPPLTNFGNISKYFVDRFGFSPSCQIVIFTGDNPATLAGMQLSEKDLAVSLGTSDTVMMSLSEPVTTLNGHVMCKSTERNGWLGLLCFKNGSLTRERLRNLYAQGSWDEFNRLLDSTPRGNFGNFGLYFDNTEILPFLKKGDYRWNSRGEKVMKFAAPEMEVRALIEGQFLARRAFVEEMGFIHSDECRILATGGASLNKVILQVLCDVFNIPVYIQKCNNSAAFGSAYRAKLGMKGERPPEAYFEDPLESELVCAPNKDAVQIYDPMLKKYKMFVSALLKAE</sequence>
<reference evidence="8 9" key="1">
    <citation type="submission" date="2023-10" db="EMBL/GenBank/DDBJ databases">
        <title>Genomes of two closely related lineages of the louse Polyplax serrata with different host specificities.</title>
        <authorList>
            <person name="Martinu J."/>
            <person name="Tarabai H."/>
            <person name="Stefka J."/>
            <person name="Hypsa V."/>
        </authorList>
    </citation>
    <scope>NUCLEOTIDE SEQUENCE [LARGE SCALE GENOMIC DNA]</scope>
    <source>
        <strain evidence="8">HR10_N</strain>
    </source>
</reference>
<name>A0AAN8XMX5_POLSC</name>
<feature type="domain" description="EF-hand" evidence="7">
    <location>
        <begin position="1492"/>
        <end position="1527"/>
    </location>
</feature>
<dbReference type="GO" id="GO:0005997">
    <property type="term" value="P:xylulose metabolic process"/>
    <property type="evidence" value="ECO:0007669"/>
    <property type="project" value="TreeGrafter"/>
</dbReference>
<feature type="region of interest" description="Disordered" evidence="6">
    <location>
        <begin position="1362"/>
        <end position="1381"/>
    </location>
</feature>
<keyword evidence="4" id="KW-0418">Kinase</keyword>